<dbReference type="KEGG" id="fgi:OP10G_0972"/>
<dbReference type="Proteomes" id="UP000027982">
    <property type="component" value="Chromosome"/>
</dbReference>
<organism evidence="2 3">
    <name type="scientific">Fimbriimonas ginsengisoli Gsoil 348</name>
    <dbReference type="NCBI Taxonomy" id="661478"/>
    <lineage>
        <taxon>Bacteria</taxon>
        <taxon>Bacillati</taxon>
        <taxon>Armatimonadota</taxon>
        <taxon>Fimbriimonadia</taxon>
        <taxon>Fimbriimonadales</taxon>
        <taxon>Fimbriimonadaceae</taxon>
        <taxon>Fimbriimonas</taxon>
    </lineage>
</organism>
<dbReference type="InterPro" id="IPR036388">
    <property type="entry name" value="WH-like_DNA-bd_sf"/>
</dbReference>
<dbReference type="InterPro" id="IPR000944">
    <property type="entry name" value="Tscrpt_reg_Rrf2"/>
</dbReference>
<evidence type="ECO:0000313" key="2">
    <source>
        <dbReference type="EMBL" id="AIE84340.1"/>
    </source>
</evidence>
<evidence type="ECO:0000313" key="3">
    <source>
        <dbReference type="Proteomes" id="UP000027982"/>
    </source>
</evidence>
<dbReference type="NCBIfam" id="TIGR00738">
    <property type="entry name" value="rrf2_super"/>
    <property type="match status" value="1"/>
</dbReference>
<name>A0A068NNK6_FIMGI</name>
<accession>A0A068NNK6</accession>
<dbReference type="InterPro" id="IPR036390">
    <property type="entry name" value="WH_DNA-bd_sf"/>
</dbReference>
<dbReference type="AlphaFoldDB" id="A0A068NNK6"/>
<dbReference type="GO" id="GO:0003700">
    <property type="term" value="F:DNA-binding transcription factor activity"/>
    <property type="evidence" value="ECO:0007669"/>
    <property type="project" value="TreeGrafter"/>
</dbReference>
<dbReference type="PANTHER" id="PTHR33221">
    <property type="entry name" value="WINGED HELIX-TURN-HELIX TRANSCRIPTIONAL REGULATOR, RRF2 FAMILY"/>
    <property type="match status" value="1"/>
</dbReference>
<evidence type="ECO:0000256" key="1">
    <source>
        <dbReference type="ARBA" id="ARBA00023125"/>
    </source>
</evidence>
<dbReference type="PROSITE" id="PS51197">
    <property type="entry name" value="HTH_RRF2_2"/>
    <property type="match status" value="1"/>
</dbReference>
<dbReference type="EMBL" id="CP007139">
    <property type="protein sequence ID" value="AIE84340.1"/>
    <property type="molecule type" value="Genomic_DNA"/>
</dbReference>
<dbReference type="HOGENOM" id="CLU_107144_1_1_0"/>
<dbReference type="STRING" id="661478.OP10G_0972"/>
<dbReference type="Pfam" id="PF02082">
    <property type="entry name" value="Rrf2"/>
    <property type="match status" value="1"/>
</dbReference>
<dbReference type="Gene3D" id="1.10.10.10">
    <property type="entry name" value="Winged helix-like DNA-binding domain superfamily/Winged helix DNA-binding domain"/>
    <property type="match status" value="1"/>
</dbReference>
<dbReference type="RefSeq" id="WP_025227016.1">
    <property type="nucleotide sequence ID" value="NZ_CP007139.1"/>
</dbReference>
<protein>
    <submittedName>
        <fullName evidence="2">Transcriptional regulator, BadM/Rrf2 family</fullName>
    </submittedName>
</protein>
<keyword evidence="3" id="KW-1185">Reference proteome</keyword>
<dbReference type="eggNOG" id="COG1959">
    <property type="taxonomic scope" value="Bacteria"/>
</dbReference>
<dbReference type="SUPFAM" id="SSF46785">
    <property type="entry name" value="Winged helix' DNA-binding domain"/>
    <property type="match status" value="1"/>
</dbReference>
<gene>
    <name evidence="2" type="ORF">OP10G_0972</name>
</gene>
<sequence>MLSSRARYAMRALLDLSLRDDAKITLIQDIADRQNIPLKFLQQILSSLKVAGFVQSRKGPGGGYVLAKAPEEITLGAVIRAMDGSIAPISCVSVTNFSECGCPHPPTCVLRVTFKEVRDAMALVLDNTSFADLRDMQRKADGVPSILDYVI</sequence>
<dbReference type="GO" id="GO:0003677">
    <property type="term" value="F:DNA binding"/>
    <property type="evidence" value="ECO:0007669"/>
    <property type="project" value="UniProtKB-KW"/>
</dbReference>
<dbReference type="GO" id="GO:0005829">
    <property type="term" value="C:cytosol"/>
    <property type="evidence" value="ECO:0007669"/>
    <property type="project" value="TreeGrafter"/>
</dbReference>
<proteinExistence type="predicted"/>
<dbReference type="OrthoDB" id="9800519at2"/>
<dbReference type="PANTHER" id="PTHR33221:SF5">
    <property type="entry name" value="HTH-TYPE TRANSCRIPTIONAL REGULATOR ISCR"/>
    <property type="match status" value="1"/>
</dbReference>
<reference evidence="2 3" key="1">
    <citation type="journal article" date="2014" name="PLoS ONE">
        <title>The first complete genome sequence of the class fimbriimonadia in the phylum armatimonadetes.</title>
        <authorList>
            <person name="Hu Z.Y."/>
            <person name="Wang Y.Z."/>
            <person name="Im W.T."/>
            <person name="Wang S.Y."/>
            <person name="Zhao G.P."/>
            <person name="Zheng H.J."/>
            <person name="Quan Z.X."/>
        </authorList>
    </citation>
    <scope>NUCLEOTIDE SEQUENCE [LARGE SCALE GENOMIC DNA]</scope>
    <source>
        <strain evidence="2">Gsoil 348</strain>
    </source>
</reference>
<keyword evidence="1" id="KW-0238">DNA-binding</keyword>